<keyword evidence="4" id="KW-0547">Nucleotide-binding</keyword>
<feature type="domain" description="SF4 helicase" evidence="12">
    <location>
        <begin position="170"/>
        <end position="434"/>
    </location>
</feature>
<dbReference type="GO" id="GO:0005524">
    <property type="term" value="F:ATP binding"/>
    <property type="evidence" value="ECO:0007669"/>
    <property type="project" value="UniProtKB-KW"/>
</dbReference>
<protein>
    <recommendedName>
        <fullName evidence="10">DNA 5'-3' helicase</fullName>
        <ecNumber evidence="10">5.6.2.3</ecNumber>
    </recommendedName>
</protein>
<keyword evidence="5" id="KW-0378">Hydrolase</keyword>
<keyword evidence="2" id="KW-0639">Primosome</keyword>
<dbReference type="InterPro" id="IPR027417">
    <property type="entry name" value="P-loop_NTPase"/>
</dbReference>
<dbReference type="PROSITE" id="PS51199">
    <property type="entry name" value="SF4_HELICASE"/>
    <property type="match status" value="1"/>
</dbReference>
<dbReference type="InterPro" id="IPR007694">
    <property type="entry name" value="DNA_helicase_DnaB-like_C"/>
</dbReference>
<dbReference type="NCBIfam" id="TIGR00665">
    <property type="entry name" value="DnaB"/>
    <property type="match status" value="1"/>
</dbReference>
<sequence>MENKFNLQAEQGIIGGLMLDAGKWDDICELVSEKDFYRADHQLIFRHIARMMERNKQLDVITLAESIESTGKLEKIGGLVYLGDIAHSTVSVSNIASYARIVHKLRRERDFLAAIQELTEISEQHGDLSEKIENATNILNSLSDDKRDSVVSWTEATSKALESVERRYSSGGAIHGLKTHLIDFDEKTGGLHPGDLIILAGRPSMGKTAFALNIAENVALDGNAALVFSLEMSDEQLAVRSIASLGKVNLNALRSAKIDDDDWSKITYAIGNINEKPLFIDPNPMMTASQMHIRARKIKRQHGLSLIVIDYLQLMTEGGAGDSRVNELSSITRKLKLMAKDLQVPVICLSQLSRKVEERADKRPMMSDLRDSGAIEQDADLIVMMYRDDYYNKDSPNKGIAEANIVKQRMGECGCVRLTFQGEYSRFSSFAGQYYQPEKPKKIKRGFDD</sequence>
<evidence type="ECO:0000256" key="7">
    <source>
        <dbReference type="ARBA" id="ARBA00022840"/>
    </source>
</evidence>
<dbReference type="Gene3D" id="1.10.860.10">
    <property type="entry name" value="DNAb Helicase, Chain A"/>
    <property type="match status" value="1"/>
</dbReference>
<dbReference type="CDD" id="cd00984">
    <property type="entry name" value="DnaB_C"/>
    <property type="match status" value="1"/>
</dbReference>
<dbReference type="InterPro" id="IPR007692">
    <property type="entry name" value="DNA_helicase_DnaB"/>
</dbReference>
<dbReference type="InterPro" id="IPR003593">
    <property type="entry name" value="AAA+_ATPase"/>
</dbReference>
<dbReference type="Gene3D" id="3.40.50.300">
    <property type="entry name" value="P-loop containing nucleotide triphosphate hydrolases"/>
    <property type="match status" value="1"/>
</dbReference>
<evidence type="ECO:0000259" key="12">
    <source>
        <dbReference type="PROSITE" id="PS51199"/>
    </source>
</evidence>
<evidence type="ECO:0000313" key="13">
    <source>
        <dbReference type="EMBL" id="CAB4132013.1"/>
    </source>
</evidence>
<keyword evidence="7" id="KW-0067">ATP-binding</keyword>
<dbReference type="PANTHER" id="PTHR30153:SF2">
    <property type="entry name" value="REPLICATIVE DNA HELICASE"/>
    <property type="match status" value="1"/>
</dbReference>
<dbReference type="Pfam" id="PF00772">
    <property type="entry name" value="DnaB"/>
    <property type="match status" value="1"/>
</dbReference>
<keyword evidence="9" id="KW-0413">Isomerase</keyword>
<evidence type="ECO:0000256" key="8">
    <source>
        <dbReference type="ARBA" id="ARBA00023125"/>
    </source>
</evidence>
<dbReference type="GO" id="GO:0016787">
    <property type="term" value="F:hydrolase activity"/>
    <property type="evidence" value="ECO:0007669"/>
    <property type="project" value="UniProtKB-KW"/>
</dbReference>
<dbReference type="SMART" id="SM00382">
    <property type="entry name" value="AAA"/>
    <property type="match status" value="1"/>
</dbReference>
<name>A0A6J5LFH3_9CAUD</name>
<keyword evidence="6 13" id="KW-0347">Helicase</keyword>
<dbReference type="InterPro" id="IPR036185">
    <property type="entry name" value="DNA_heli_DnaB-like_N_sf"/>
</dbReference>
<evidence type="ECO:0000256" key="5">
    <source>
        <dbReference type="ARBA" id="ARBA00022801"/>
    </source>
</evidence>
<dbReference type="InterPro" id="IPR007693">
    <property type="entry name" value="DNA_helicase_DnaB-like_N"/>
</dbReference>
<evidence type="ECO:0000256" key="1">
    <source>
        <dbReference type="ARBA" id="ARBA00008428"/>
    </source>
</evidence>
<keyword evidence="8" id="KW-0238">DNA-binding</keyword>
<dbReference type="EMBL" id="LR796256">
    <property type="protein sequence ID" value="CAB4132013.1"/>
    <property type="molecule type" value="Genomic_DNA"/>
</dbReference>
<evidence type="ECO:0000256" key="6">
    <source>
        <dbReference type="ARBA" id="ARBA00022806"/>
    </source>
</evidence>
<dbReference type="EC" id="5.6.2.3" evidence="10"/>
<accession>A0A6J5LFH3</accession>
<dbReference type="Pfam" id="PF03796">
    <property type="entry name" value="DnaB_C"/>
    <property type="match status" value="1"/>
</dbReference>
<evidence type="ECO:0000256" key="10">
    <source>
        <dbReference type="ARBA" id="ARBA00044969"/>
    </source>
</evidence>
<dbReference type="SUPFAM" id="SSF52540">
    <property type="entry name" value="P-loop containing nucleoside triphosphate hydrolases"/>
    <property type="match status" value="1"/>
</dbReference>
<dbReference type="SUPFAM" id="SSF48024">
    <property type="entry name" value="N-terminal domain of DnaB helicase"/>
    <property type="match status" value="1"/>
</dbReference>
<dbReference type="GO" id="GO:0043139">
    <property type="term" value="F:5'-3' DNA helicase activity"/>
    <property type="evidence" value="ECO:0007669"/>
    <property type="project" value="UniProtKB-EC"/>
</dbReference>
<proteinExistence type="inferred from homology"/>
<dbReference type="PANTHER" id="PTHR30153">
    <property type="entry name" value="REPLICATIVE DNA HELICASE DNAB"/>
    <property type="match status" value="1"/>
</dbReference>
<organism evidence="13">
    <name type="scientific">uncultured Caudovirales phage</name>
    <dbReference type="NCBI Taxonomy" id="2100421"/>
    <lineage>
        <taxon>Viruses</taxon>
        <taxon>Duplodnaviria</taxon>
        <taxon>Heunggongvirae</taxon>
        <taxon>Uroviricota</taxon>
        <taxon>Caudoviricetes</taxon>
        <taxon>Peduoviridae</taxon>
        <taxon>Maltschvirus</taxon>
        <taxon>Maltschvirus maltsch</taxon>
    </lineage>
</organism>
<comment type="similarity">
    <text evidence="1">Belongs to the helicase family. DnaB subfamily.</text>
</comment>
<keyword evidence="3" id="KW-0235">DNA replication</keyword>
<evidence type="ECO:0000256" key="11">
    <source>
        <dbReference type="ARBA" id="ARBA00048954"/>
    </source>
</evidence>
<comment type="catalytic activity">
    <reaction evidence="11">
        <text>ATP + H2O = ADP + phosphate + H(+)</text>
        <dbReference type="Rhea" id="RHEA:13065"/>
        <dbReference type="ChEBI" id="CHEBI:15377"/>
        <dbReference type="ChEBI" id="CHEBI:15378"/>
        <dbReference type="ChEBI" id="CHEBI:30616"/>
        <dbReference type="ChEBI" id="CHEBI:43474"/>
        <dbReference type="ChEBI" id="CHEBI:456216"/>
        <dbReference type="EC" id="5.6.2.3"/>
    </reaction>
</comment>
<dbReference type="GO" id="GO:0006269">
    <property type="term" value="P:DNA replication, synthesis of primer"/>
    <property type="evidence" value="ECO:0007669"/>
    <property type="project" value="UniProtKB-KW"/>
</dbReference>
<dbReference type="GO" id="GO:0003677">
    <property type="term" value="F:DNA binding"/>
    <property type="evidence" value="ECO:0007669"/>
    <property type="project" value="UniProtKB-KW"/>
</dbReference>
<dbReference type="InterPro" id="IPR016136">
    <property type="entry name" value="DNA_helicase_N/primase_C"/>
</dbReference>
<gene>
    <name evidence="13" type="ORF">UFOVP138_14</name>
</gene>
<evidence type="ECO:0000256" key="4">
    <source>
        <dbReference type="ARBA" id="ARBA00022741"/>
    </source>
</evidence>
<evidence type="ECO:0000256" key="2">
    <source>
        <dbReference type="ARBA" id="ARBA00022515"/>
    </source>
</evidence>
<reference evidence="13" key="1">
    <citation type="submission" date="2020-04" db="EMBL/GenBank/DDBJ databases">
        <authorList>
            <person name="Chiriac C."/>
            <person name="Salcher M."/>
            <person name="Ghai R."/>
            <person name="Kavagutti S V."/>
        </authorList>
    </citation>
    <scope>NUCLEOTIDE SEQUENCE</scope>
</reference>
<evidence type="ECO:0000256" key="9">
    <source>
        <dbReference type="ARBA" id="ARBA00023235"/>
    </source>
</evidence>
<evidence type="ECO:0000256" key="3">
    <source>
        <dbReference type="ARBA" id="ARBA00022705"/>
    </source>
</evidence>